<keyword evidence="2" id="KW-0433">Leucine-rich repeat</keyword>
<dbReference type="PANTHER" id="PTHR27008">
    <property type="entry name" value="OS04G0122200 PROTEIN"/>
    <property type="match status" value="1"/>
</dbReference>
<dbReference type="PANTHER" id="PTHR27008:SF610">
    <property type="entry name" value="SERINE-THREONINE_TYROSINE-PROTEIN KINASE CATALYTIC DOMAIN-CONTAINING PROTEIN"/>
    <property type="match status" value="1"/>
</dbReference>
<keyword evidence="6 8" id="KW-1133">Transmembrane helix</keyword>
<keyword evidence="3 8" id="KW-0812">Transmembrane</keyword>
<dbReference type="Pfam" id="PF07714">
    <property type="entry name" value="PK_Tyr_Ser-Thr"/>
    <property type="match status" value="1"/>
</dbReference>
<dbReference type="AlphaFoldDB" id="A0A059BZA2"/>
<accession>A0A059BZA2</accession>
<evidence type="ECO:0000313" key="10">
    <source>
        <dbReference type="EMBL" id="KCW70975.1"/>
    </source>
</evidence>
<dbReference type="InterPro" id="IPR001245">
    <property type="entry name" value="Ser-Thr/Tyr_kinase_cat_dom"/>
</dbReference>
<evidence type="ECO:0000256" key="8">
    <source>
        <dbReference type="SAM" id="Phobius"/>
    </source>
</evidence>
<dbReference type="GO" id="GO:0004672">
    <property type="term" value="F:protein kinase activity"/>
    <property type="evidence" value="ECO:0007669"/>
    <property type="project" value="InterPro"/>
</dbReference>
<dbReference type="EMBL" id="KK198758">
    <property type="protein sequence ID" value="KCW70975.1"/>
    <property type="molecule type" value="Genomic_DNA"/>
</dbReference>
<keyword evidence="7 8" id="KW-0472">Membrane</keyword>
<feature type="transmembrane region" description="Helical" evidence="8">
    <location>
        <begin position="457"/>
        <end position="479"/>
    </location>
</feature>
<comment type="subcellular location">
    <subcellularLocation>
        <location evidence="1">Membrane</location>
    </subcellularLocation>
</comment>
<evidence type="ECO:0000256" key="7">
    <source>
        <dbReference type="ARBA" id="ARBA00023136"/>
    </source>
</evidence>
<evidence type="ECO:0000256" key="3">
    <source>
        <dbReference type="ARBA" id="ARBA00022692"/>
    </source>
</evidence>
<sequence>MGHSCLNCPQLHCSSVLFTVLLLLHFNVVIYAPNDKDKLALLAFKAEITSDPFGSLCSWNDNTDFYRWQRVKCDRRNHIVMVLNLNSQGLSGSISPHIRNLSLLRVLSLTNNRFGLEIPSQVGQLCWLQAVYLSHNSLTSEIPGNILGCSNLEFLHLDYKQLVGGIPMKLGSLSNLIRLCGKPINRIVLAGNGLNGIISQSLGQLTKLKTIASGTNQLSGNFPPSVFNLSSFVEIDRHCNLVSLQRLDTRDNLLSGLIPSNLGNLSNVAKFDLSDDHLSVMRNNFSGPVIFPVARSLLYLDLSRNHLSGVLSMETRNLRHLDEWDVLKNILDGELLSNLSNLGNCDALTILRMQDNLFHGSIPQSISSLRSIEEIDLSNNNFYCEIPKLLEAFQYLEKLNLSYKHLESVLPTQGVFKNVSATFVVGNEKFCGGTPEFDLPECISRNSKSRGVHKLKLTIAILFGLLGITLIITFLYLCWLKQKKKKTKKLIASSSNDSLLNLRIEMLLRFNLMRHDALKSFKAECEALKRIKHQNILKVLTVCSSIDYKGDEFKALVYEFMVNGSLEEWLHPNPAPNDVDGHSKKLSLIQRINISIDVTFALDYLHNQCESKIIHCEPKPSNVLLDANMVGCVGNFGLVKIVHESTSNTRASLSSTDLRGTFGHAGPQMFTRLSPTSNMFRDNLNLHNYVADALPQRDMEITNPVLLHEGESHSSSQDSLHERNRIFQECLETIYHTGLACSVEDPRRHMSIDKVAIQLHSIRKKLFVASLLE</sequence>
<evidence type="ECO:0000256" key="6">
    <source>
        <dbReference type="ARBA" id="ARBA00022989"/>
    </source>
</evidence>
<dbReference type="FunFam" id="3.80.10.10:FF:000400">
    <property type="entry name" value="Nuclear pore complex protein NUP107"/>
    <property type="match status" value="1"/>
</dbReference>
<dbReference type="PROSITE" id="PS50011">
    <property type="entry name" value="PROTEIN_KINASE_DOM"/>
    <property type="match status" value="1"/>
</dbReference>
<dbReference type="InParanoid" id="A0A059BZA2"/>
<keyword evidence="5" id="KW-0677">Repeat</keyword>
<name>A0A059BZA2_EUCGR</name>
<dbReference type="InterPro" id="IPR032675">
    <property type="entry name" value="LRR_dom_sf"/>
</dbReference>
<proteinExistence type="predicted"/>
<gene>
    <name evidence="10" type="ORF">EUGRSUZ_F04084</name>
</gene>
<dbReference type="Pfam" id="PF00560">
    <property type="entry name" value="LRR_1"/>
    <property type="match status" value="1"/>
</dbReference>
<dbReference type="InterPro" id="IPR000719">
    <property type="entry name" value="Prot_kinase_dom"/>
</dbReference>
<organism evidence="10">
    <name type="scientific">Eucalyptus grandis</name>
    <name type="common">Flooded gum</name>
    <dbReference type="NCBI Taxonomy" id="71139"/>
    <lineage>
        <taxon>Eukaryota</taxon>
        <taxon>Viridiplantae</taxon>
        <taxon>Streptophyta</taxon>
        <taxon>Embryophyta</taxon>
        <taxon>Tracheophyta</taxon>
        <taxon>Spermatophyta</taxon>
        <taxon>Magnoliopsida</taxon>
        <taxon>eudicotyledons</taxon>
        <taxon>Gunneridae</taxon>
        <taxon>Pentapetalae</taxon>
        <taxon>rosids</taxon>
        <taxon>malvids</taxon>
        <taxon>Myrtales</taxon>
        <taxon>Myrtaceae</taxon>
        <taxon>Myrtoideae</taxon>
        <taxon>Eucalypteae</taxon>
        <taxon>Eucalyptus</taxon>
    </lineage>
</organism>
<dbReference type="GO" id="GO:0016020">
    <property type="term" value="C:membrane"/>
    <property type="evidence" value="ECO:0007669"/>
    <property type="project" value="UniProtKB-SubCell"/>
</dbReference>
<protein>
    <recommendedName>
        <fullName evidence="9">Protein kinase domain-containing protein</fullName>
    </recommendedName>
</protein>
<dbReference type="GO" id="GO:0005524">
    <property type="term" value="F:ATP binding"/>
    <property type="evidence" value="ECO:0007669"/>
    <property type="project" value="InterPro"/>
</dbReference>
<keyword evidence="4" id="KW-0732">Signal</keyword>
<dbReference type="InterPro" id="IPR001611">
    <property type="entry name" value="Leu-rich_rpt"/>
</dbReference>
<dbReference type="Gene3D" id="3.80.10.10">
    <property type="entry name" value="Ribonuclease Inhibitor"/>
    <property type="match status" value="3"/>
</dbReference>
<evidence type="ECO:0000259" key="9">
    <source>
        <dbReference type="PROSITE" id="PS50011"/>
    </source>
</evidence>
<evidence type="ECO:0000256" key="1">
    <source>
        <dbReference type="ARBA" id="ARBA00004370"/>
    </source>
</evidence>
<evidence type="ECO:0000256" key="2">
    <source>
        <dbReference type="ARBA" id="ARBA00022614"/>
    </source>
</evidence>
<dbReference type="Gene3D" id="1.10.510.10">
    <property type="entry name" value="Transferase(Phosphotransferase) domain 1"/>
    <property type="match status" value="1"/>
</dbReference>
<dbReference type="InterPro" id="IPR051809">
    <property type="entry name" value="Plant_receptor-like_S/T_kinase"/>
</dbReference>
<dbReference type="InterPro" id="IPR013210">
    <property type="entry name" value="LRR_N_plant-typ"/>
</dbReference>
<feature type="domain" description="Protein kinase" evidence="9">
    <location>
        <begin position="455"/>
        <end position="763"/>
    </location>
</feature>
<evidence type="ECO:0000256" key="5">
    <source>
        <dbReference type="ARBA" id="ARBA00022737"/>
    </source>
</evidence>
<dbReference type="InterPro" id="IPR011009">
    <property type="entry name" value="Kinase-like_dom_sf"/>
</dbReference>
<evidence type="ECO:0000256" key="4">
    <source>
        <dbReference type="ARBA" id="ARBA00022729"/>
    </source>
</evidence>
<dbReference type="SUPFAM" id="SSF56112">
    <property type="entry name" value="Protein kinase-like (PK-like)"/>
    <property type="match status" value="1"/>
</dbReference>
<dbReference type="Pfam" id="PF08263">
    <property type="entry name" value="LRRNT_2"/>
    <property type="match status" value="1"/>
</dbReference>
<reference evidence="10" key="1">
    <citation type="submission" date="2013-07" db="EMBL/GenBank/DDBJ databases">
        <title>The genome of Eucalyptus grandis.</title>
        <authorList>
            <person name="Schmutz J."/>
            <person name="Hayes R."/>
            <person name="Myburg A."/>
            <person name="Tuskan G."/>
            <person name="Grattapaglia D."/>
            <person name="Rokhsar D.S."/>
        </authorList>
    </citation>
    <scope>NUCLEOTIDE SEQUENCE</scope>
    <source>
        <tissue evidence="10">Leaf extractions</tissue>
    </source>
</reference>
<dbReference type="SUPFAM" id="SSF52058">
    <property type="entry name" value="L domain-like"/>
    <property type="match status" value="1"/>
</dbReference>
<dbReference type="Gramene" id="KCW70975">
    <property type="protein sequence ID" value="KCW70975"/>
    <property type="gene ID" value="EUGRSUZ_F04084"/>
</dbReference>
<dbReference type="Gene3D" id="3.30.200.20">
    <property type="entry name" value="Phosphorylase Kinase, domain 1"/>
    <property type="match status" value="1"/>
</dbReference>